<dbReference type="EMBL" id="MHLL01000056">
    <property type="protein sequence ID" value="OGZ07578.1"/>
    <property type="molecule type" value="Genomic_DNA"/>
</dbReference>
<name>A0A1G2D493_9BACT</name>
<accession>A0A1G2D493</accession>
<dbReference type="STRING" id="1798661.A3D65_06885"/>
<dbReference type="Gene3D" id="3.30.2310.20">
    <property type="entry name" value="RelE-like"/>
    <property type="match status" value="1"/>
</dbReference>
<dbReference type="Proteomes" id="UP000177996">
    <property type="component" value="Unassembled WGS sequence"/>
</dbReference>
<proteinExistence type="predicted"/>
<organism evidence="1 2">
    <name type="scientific">Candidatus Lloydbacteria bacterium RIFCSPHIGHO2_02_FULL_50_13</name>
    <dbReference type="NCBI Taxonomy" id="1798661"/>
    <lineage>
        <taxon>Bacteria</taxon>
        <taxon>Candidatus Lloydiibacteriota</taxon>
    </lineage>
</organism>
<comment type="caution">
    <text evidence="1">The sequence shown here is derived from an EMBL/GenBank/DDBJ whole genome shotgun (WGS) entry which is preliminary data.</text>
</comment>
<dbReference type="InterPro" id="IPR035093">
    <property type="entry name" value="RelE/ParE_toxin_dom_sf"/>
</dbReference>
<dbReference type="SUPFAM" id="SSF143011">
    <property type="entry name" value="RelE-like"/>
    <property type="match status" value="1"/>
</dbReference>
<dbReference type="AlphaFoldDB" id="A0A1G2D493"/>
<evidence type="ECO:0000313" key="1">
    <source>
        <dbReference type="EMBL" id="OGZ07578.1"/>
    </source>
</evidence>
<evidence type="ECO:0008006" key="3">
    <source>
        <dbReference type="Google" id="ProtNLM"/>
    </source>
</evidence>
<reference evidence="1 2" key="1">
    <citation type="journal article" date="2016" name="Nat. Commun.">
        <title>Thousands of microbial genomes shed light on interconnected biogeochemical processes in an aquifer system.</title>
        <authorList>
            <person name="Anantharaman K."/>
            <person name="Brown C.T."/>
            <person name="Hug L.A."/>
            <person name="Sharon I."/>
            <person name="Castelle C.J."/>
            <person name="Probst A.J."/>
            <person name="Thomas B.C."/>
            <person name="Singh A."/>
            <person name="Wilkins M.J."/>
            <person name="Karaoz U."/>
            <person name="Brodie E.L."/>
            <person name="Williams K.H."/>
            <person name="Hubbard S.S."/>
            <person name="Banfield J.F."/>
        </authorList>
    </citation>
    <scope>NUCLEOTIDE SEQUENCE [LARGE SCALE GENOMIC DNA]</scope>
</reference>
<protein>
    <recommendedName>
        <fullName evidence="3">Type II toxin-antitoxin system mRNA interferase toxin, RelE/StbE family</fullName>
    </recommendedName>
</protein>
<gene>
    <name evidence="1" type="ORF">A3D65_06885</name>
</gene>
<evidence type="ECO:0000313" key="2">
    <source>
        <dbReference type="Proteomes" id="UP000177996"/>
    </source>
</evidence>
<sequence>MKIDKILYSSHFVRSARKLPPEVREELYKREVLFRADCFDHFLKTHKLHGRQKDHWSFSITRAYRVLFIFVDEHTVELRDVGDHSIYQ</sequence>